<accession>A0ACB8RB03</accession>
<sequence>MHVFKCFKKMPFRPAQRSQVTVQDTSPHYDYEEPSQARATLGTSVALLREIGEICGQVPYLKGAAGVLSRIIVISDTLSIDQNQWIEVNNNAKQLISILDEASQFAKDHAWIIPPDLQHILRLWLLTQEHRKNPGPEPPSNDIILEKIILPSNPAISFHWPPPSRPPKIIPARPSIFYGRDSYMITILEMMENKMKLPIRAGILGPGGIGKTTLALEILHHPIVEQIFNERM</sequence>
<protein>
    <submittedName>
        <fullName evidence="1">Uncharacterized protein</fullName>
    </submittedName>
</protein>
<comment type="caution">
    <text evidence="1">The sequence shown here is derived from an EMBL/GenBank/DDBJ whole genome shotgun (WGS) entry which is preliminary data.</text>
</comment>
<gene>
    <name evidence="1" type="ORF">FA95DRAFT_712606</name>
</gene>
<name>A0ACB8RB03_9AGAM</name>
<evidence type="ECO:0000313" key="2">
    <source>
        <dbReference type="Proteomes" id="UP000814033"/>
    </source>
</evidence>
<dbReference type="EMBL" id="MU276132">
    <property type="protein sequence ID" value="KAI0041284.1"/>
    <property type="molecule type" value="Genomic_DNA"/>
</dbReference>
<proteinExistence type="predicted"/>
<keyword evidence="2" id="KW-1185">Reference proteome</keyword>
<dbReference type="Proteomes" id="UP000814033">
    <property type="component" value="Unassembled WGS sequence"/>
</dbReference>
<evidence type="ECO:0000313" key="1">
    <source>
        <dbReference type="EMBL" id="KAI0041284.1"/>
    </source>
</evidence>
<reference evidence="1" key="1">
    <citation type="submission" date="2021-02" db="EMBL/GenBank/DDBJ databases">
        <authorList>
            <consortium name="DOE Joint Genome Institute"/>
            <person name="Ahrendt S."/>
            <person name="Looney B.P."/>
            <person name="Miyauchi S."/>
            <person name="Morin E."/>
            <person name="Drula E."/>
            <person name="Courty P.E."/>
            <person name="Chicoki N."/>
            <person name="Fauchery L."/>
            <person name="Kohler A."/>
            <person name="Kuo A."/>
            <person name="Labutti K."/>
            <person name="Pangilinan J."/>
            <person name="Lipzen A."/>
            <person name="Riley R."/>
            <person name="Andreopoulos W."/>
            <person name="He G."/>
            <person name="Johnson J."/>
            <person name="Barry K.W."/>
            <person name="Grigoriev I.V."/>
            <person name="Nagy L."/>
            <person name="Hibbett D."/>
            <person name="Henrissat B."/>
            <person name="Matheny P.B."/>
            <person name="Labbe J."/>
            <person name="Martin F."/>
        </authorList>
    </citation>
    <scope>NUCLEOTIDE SEQUENCE</scope>
    <source>
        <strain evidence="1">FP105234-sp</strain>
    </source>
</reference>
<organism evidence="1 2">
    <name type="scientific">Auriscalpium vulgare</name>
    <dbReference type="NCBI Taxonomy" id="40419"/>
    <lineage>
        <taxon>Eukaryota</taxon>
        <taxon>Fungi</taxon>
        <taxon>Dikarya</taxon>
        <taxon>Basidiomycota</taxon>
        <taxon>Agaricomycotina</taxon>
        <taxon>Agaricomycetes</taxon>
        <taxon>Russulales</taxon>
        <taxon>Auriscalpiaceae</taxon>
        <taxon>Auriscalpium</taxon>
    </lineage>
</organism>
<reference evidence="1" key="2">
    <citation type="journal article" date="2022" name="New Phytol.">
        <title>Evolutionary transition to the ectomycorrhizal habit in the genomes of a hyperdiverse lineage of mushroom-forming fungi.</title>
        <authorList>
            <person name="Looney B."/>
            <person name="Miyauchi S."/>
            <person name="Morin E."/>
            <person name="Drula E."/>
            <person name="Courty P.E."/>
            <person name="Kohler A."/>
            <person name="Kuo A."/>
            <person name="LaButti K."/>
            <person name="Pangilinan J."/>
            <person name="Lipzen A."/>
            <person name="Riley R."/>
            <person name="Andreopoulos W."/>
            <person name="He G."/>
            <person name="Johnson J."/>
            <person name="Nolan M."/>
            <person name="Tritt A."/>
            <person name="Barry K.W."/>
            <person name="Grigoriev I.V."/>
            <person name="Nagy L.G."/>
            <person name="Hibbett D."/>
            <person name="Henrissat B."/>
            <person name="Matheny P.B."/>
            <person name="Labbe J."/>
            <person name="Martin F.M."/>
        </authorList>
    </citation>
    <scope>NUCLEOTIDE SEQUENCE</scope>
    <source>
        <strain evidence="1">FP105234-sp</strain>
    </source>
</reference>